<dbReference type="InterPro" id="IPR029066">
    <property type="entry name" value="PLP-binding_barrel"/>
</dbReference>
<dbReference type="InterPro" id="IPR011078">
    <property type="entry name" value="PyrdxlP_homeostasis"/>
</dbReference>
<evidence type="ECO:0000256" key="3">
    <source>
        <dbReference type="RuleBase" id="RU004514"/>
    </source>
</evidence>
<dbReference type="PROSITE" id="PS01211">
    <property type="entry name" value="UPF0001"/>
    <property type="match status" value="1"/>
</dbReference>
<protein>
    <recommendedName>
        <fullName evidence="2">Pyridoxal phosphate homeostasis protein</fullName>
        <shortName evidence="2">PLP homeostasis protein</shortName>
    </recommendedName>
</protein>
<dbReference type="CDD" id="cd06824">
    <property type="entry name" value="PLPDE_III_Yggs_like"/>
    <property type="match status" value="1"/>
</dbReference>
<feature type="modified residue" description="N6-(pyridoxal phosphate)lysine" evidence="2">
    <location>
        <position position="36"/>
    </location>
</feature>
<dbReference type="RefSeq" id="WP_131482946.1">
    <property type="nucleotide sequence ID" value="NZ_SJDL01000028.1"/>
</dbReference>
<keyword evidence="6" id="KW-1185">Reference proteome</keyword>
<comment type="similarity">
    <text evidence="2 3">Belongs to the pyridoxal phosphate-binding protein YggS/PROSC family.</text>
</comment>
<evidence type="ECO:0000313" key="6">
    <source>
        <dbReference type="Proteomes" id="UP000313645"/>
    </source>
</evidence>
<dbReference type="HAMAP" id="MF_02087">
    <property type="entry name" value="PLP_homeostasis"/>
    <property type="match status" value="1"/>
</dbReference>
<gene>
    <name evidence="5" type="ORF">EZI54_16305</name>
</gene>
<dbReference type="EMBL" id="SJDL01000028">
    <property type="protein sequence ID" value="TBW52200.1"/>
    <property type="molecule type" value="Genomic_DNA"/>
</dbReference>
<dbReference type="PIRSF" id="PIRSF004848">
    <property type="entry name" value="YBL036c_PLPDEIII"/>
    <property type="match status" value="1"/>
</dbReference>
<dbReference type="Proteomes" id="UP000313645">
    <property type="component" value="Unassembled WGS sequence"/>
</dbReference>
<evidence type="ECO:0000256" key="1">
    <source>
        <dbReference type="ARBA" id="ARBA00022898"/>
    </source>
</evidence>
<dbReference type="PANTHER" id="PTHR10146">
    <property type="entry name" value="PROLINE SYNTHETASE CO-TRANSCRIBED BACTERIAL HOMOLOG PROTEIN"/>
    <property type="match status" value="1"/>
</dbReference>
<dbReference type="Pfam" id="PF01168">
    <property type="entry name" value="Ala_racemase_N"/>
    <property type="match status" value="1"/>
</dbReference>
<sequence length="236" mass="25533">MGSIADNMGVVTRRIQKATMAANRPADSVRLLAVSKRKPPEDLRAAAAAGQKAFGENYLQEAVEKMDALADLPDLEWHFIGPIQSNKTRDIAARFDWVHSVDRLKIARRLSDQRPDSLPPLNICLQVNVDNEDTKSGVALADIPALADAVLELPGLNLRGLMAIPDPDQPEASLRQSFRALADMLGRLRQAHPDAKGLDTLSMGMSGDLEIAIAEGATLVRVGTALFGARENPQQT</sequence>
<dbReference type="NCBIfam" id="TIGR00044">
    <property type="entry name" value="YggS family pyridoxal phosphate-dependent enzyme"/>
    <property type="match status" value="1"/>
</dbReference>
<reference evidence="5 6" key="1">
    <citation type="submission" date="2019-02" db="EMBL/GenBank/DDBJ databases">
        <title>Marinobacter halodurans sp. nov., a marine bacterium isolated from sea tidal flat.</title>
        <authorList>
            <person name="Yoo Y."/>
            <person name="Lee D.W."/>
            <person name="Kim B.S."/>
            <person name="Kim J.-J."/>
        </authorList>
    </citation>
    <scope>NUCLEOTIDE SEQUENCE [LARGE SCALE GENOMIC DNA]</scope>
    <source>
        <strain evidence="5 6">YJ-S3-2</strain>
    </source>
</reference>
<comment type="function">
    <text evidence="2">Pyridoxal 5'-phosphate (PLP)-binding protein, which is involved in PLP homeostasis.</text>
</comment>
<dbReference type="SUPFAM" id="SSF51419">
    <property type="entry name" value="PLP-binding barrel"/>
    <property type="match status" value="1"/>
</dbReference>
<dbReference type="Gene3D" id="3.20.20.10">
    <property type="entry name" value="Alanine racemase"/>
    <property type="match status" value="1"/>
</dbReference>
<evidence type="ECO:0000259" key="4">
    <source>
        <dbReference type="Pfam" id="PF01168"/>
    </source>
</evidence>
<dbReference type="InterPro" id="IPR001608">
    <property type="entry name" value="Ala_racemase_N"/>
</dbReference>
<comment type="caution">
    <text evidence="5">The sequence shown here is derived from an EMBL/GenBank/DDBJ whole genome shotgun (WGS) entry which is preliminary data.</text>
</comment>
<feature type="domain" description="Alanine racemase N-terminal" evidence="4">
    <location>
        <begin position="27"/>
        <end position="230"/>
    </location>
</feature>
<proteinExistence type="inferred from homology"/>
<dbReference type="PANTHER" id="PTHR10146:SF14">
    <property type="entry name" value="PYRIDOXAL PHOSPHATE HOMEOSTASIS PROTEIN"/>
    <property type="match status" value="1"/>
</dbReference>
<evidence type="ECO:0000313" key="5">
    <source>
        <dbReference type="EMBL" id="TBW52200.1"/>
    </source>
</evidence>
<evidence type="ECO:0000256" key="2">
    <source>
        <dbReference type="HAMAP-Rule" id="MF_02087"/>
    </source>
</evidence>
<organism evidence="5 6">
    <name type="scientific">Marinobacter halodurans</name>
    <dbReference type="NCBI Taxonomy" id="2528979"/>
    <lineage>
        <taxon>Bacteria</taxon>
        <taxon>Pseudomonadati</taxon>
        <taxon>Pseudomonadota</taxon>
        <taxon>Gammaproteobacteria</taxon>
        <taxon>Pseudomonadales</taxon>
        <taxon>Marinobacteraceae</taxon>
        <taxon>Marinobacter</taxon>
    </lineage>
</organism>
<accession>A0ABY1ZHM0</accession>
<keyword evidence="1 2" id="KW-0663">Pyridoxal phosphate</keyword>
<name>A0ABY1ZHM0_9GAMM</name>